<dbReference type="InterPro" id="IPR044698">
    <property type="entry name" value="VKOR/LTO1"/>
</dbReference>
<keyword evidence="5 10" id="KW-1133">Transmembrane helix</keyword>
<dbReference type="SMART" id="SM00756">
    <property type="entry name" value="VKc"/>
    <property type="match status" value="1"/>
</dbReference>
<dbReference type="CDD" id="cd12916">
    <property type="entry name" value="VKOR_1"/>
    <property type="match status" value="1"/>
</dbReference>
<keyword evidence="4" id="KW-0874">Quinone</keyword>
<accession>A0A1F8FYE8</accession>
<evidence type="ECO:0000259" key="11">
    <source>
        <dbReference type="SMART" id="SM00756"/>
    </source>
</evidence>
<evidence type="ECO:0000256" key="9">
    <source>
        <dbReference type="ARBA" id="ARBA00023284"/>
    </source>
</evidence>
<feature type="transmembrane region" description="Helical" evidence="10">
    <location>
        <begin position="105"/>
        <end position="124"/>
    </location>
</feature>
<keyword evidence="8" id="KW-1015">Disulfide bond</keyword>
<organism evidence="12 13">
    <name type="scientific">Candidatus Yanofskybacteria bacterium RIFCSPHIGHO2_02_FULL_50_12</name>
    <dbReference type="NCBI Taxonomy" id="1802685"/>
    <lineage>
        <taxon>Bacteria</taxon>
        <taxon>Candidatus Yanofskyibacteriota</taxon>
    </lineage>
</organism>
<dbReference type="Proteomes" id="UP000178117">
    <property type="component" value="Unassembled WGS sequence"/>
</dbReference>
<comment type="similarity">
    <text evidence="2">Belongs to the VKOR family.</text>
</comment>
<dbReference type="InterPro" id="IPR038354">
    <property type="entry name" value="VKOR_sf"/>
</dbReference>
<evidence type="ECO:0000256" key="5">
    <source>
        <dbReference type="ARBA" id="ARBA00022989"/>
    </source>
</evidence>
<keyword evidence="3 10" id="KW-0812">Transmembrane</keyword>
<comment type="caution">
    <text evidence="12">The sequence shown here is derived from an EMBL/GenBank/DDBJ whole genome shotgun (WGS) entry which is preliminary data.</text>
</comment>
<name>A0A1F8FYE8_9BACT</name>
<evidence type="ECO:0000313" key="13">
    <source>
        <dbReference type="Proteomes" id="UP000178117"/>
    </source>
</evidence>
<keyword evidence="6" id="KW-0560">Oxidoreductase</keyword>
<evidence type="ECO:0000256" key="10">
    <source>
        <dbReference type="SAM" id="Phobius"/>
    </source>
</evidence>
<dbReference type="Pfam" id="PF07884">
    <property type="entry name" value="VKOR"/>
    <property type="match status" value="1"/>
</dbReference>
<dbReference type="PANTHER" id="PTHR34573:SF1">
    <property type="entry name" value="VITAMIN K EPOXIDE REDUCTASE DOMAIN-CONTAINING PROTEIN"/>
    <property type="match status" value="1"/>
</dbReference>
<dbReference type="EMBL" id="MGJZ01000013">
    <property type="protein sequence ID" value="OGN17329.1"/>
    <property type="molecule type" value="Genomic_DNA"/>
</dbReference>
<evidence type="ECO:0000256" key="3">
    <source>
        <dbReference type="ARBA" id="ARBA00022692"/>
    </source>
</evidence>
<keyword evidence="7 10" id="KW-0472">Membrane</keyword>
<comment type="subcellular location">
    <subcellularLocation>
        <location evidence="1">Membrane</location>
        <topology evidence="1">Multi-pass membrane protein</topology>
    </subcellularLocation>
</comment>
<dbReference type="GO" id="GO:0016491">
    <property type="term" value="F:oxidoreductase activity"/>
    <property type="evidence" value="ECO:0007669"/>
    <property type="project" value="UniProtKB-KW"/>
</dbReference>
<evidence type="ECO:0000256" key="8">
    <source>
        <dbReference type="ARBA" id="ARBA00023157"/>
    </source>
</evidence>
<evidence type="ECO:0000256" key="4">
    <source>
        <dbReference type="ARBA" id="ARBA00022719"/>
    </source>
</evidence>
<dbReference type="Gene3D" id="1.20.1440.130">
    <property type="entry name" value="VKOR domain"/>
    <property type="match status" value="1"/>
</dbReference>
<dbReference type="GO" id="GO:0048038">
    <property type="term" value="F:quinone binding"/>
    <property type="evidence" value="ECO:0007669"/>
    <property type="project" value="UniProtKB-KW"/>
</dbReference>
<dbReference type="PANTHER" id="PTHR34573">
    <property type="entry name" value="VKC DOMAIN-CONTAINING PROTEIN"/>
    <property type="match status" value="1"/>
</dbReference>
<gene>
    <name evidence="12" type="ORF">A3C88_01615</name>
</gene>
<proteinExistence type="inferred from homology"/>
<feature type="transmembrane region" description="Helical" evidence="10">
    <location>
        <begin position="41"/>
        <end position="67"/>
    </location>
</feature>
<protein>
    <recommendedName>
        <fullName evidence="11">Vitamin K epoxide reductase domain-containing protein</fullName>
    </recommendedName>
</protein>
<evidence type="ECO:0000256" key="1">
    <source>
        <dbReference type="ARBA" id="ARBA00004141"/>
    </source>
</evidence>
<reference evidence="12 13" key="1">
    <citation type="journal article" date="2016" name="Nat. Commun.">
        <title>Thousands of microbial genomes shed light on interconnected biogeochemical processes in an aquifer system.</title>
        <authorList>
            <person name="Anantharaman K."/>
            <person name="Brown C.T."/>
            <person name="Hug L.A."/>
            <person name="Sharon I."/>
            <person name="Castelle C.J."/>
            <person name="Probst A.J."/>
            <person name="Thomas B.C."/>
            <person name="Singh A."/>
            <person name="Wilkins M.J."/>
            <person name="Karaoz U."/>
            <person name="Brodie E.L."/>
            <person name="Williams K.H."/>
            <person name="Hubbard S.S."/>
            <person name="Banfield J.F."/>
        </authorList>
    </citation>
    <scope>NUCLEOTIDE SEQUENCE [LARGE SCALE GENOMIC DNA]</scope>
</reference>
<dbReference type="GO" id="GO:0016020">
    <property type="term" value="C:membrane"/>
    <property type="evidence" value="ECO:0007669"/>
    <property type="project" value="UniProtKB-SubCell"/>
</dbReference>
<evidence type="ECO:0000313" key="12">
    <source>
        <dbReference type="EMBL" id="OGN17329.1"/>
    </source>
</evidence>
<dbReference type="STRING" id="1802685.A3C88_01615"/>
<evidence type="ECO:0000256" key="2">
    <source>
        <dbReference type="ARBA" id="ARBA00006214"/>
    </source>
</evidence>
<keyword evidence="9" id="KW-0676">Redox-active center</keyword>
<feature type="transmembrane region" description="Helical" evidence="10">
    <location>
        <begin position="79"/>
        <end position="99"/>
    </location>
</feature>
<sequence length="129" mass="13983">MVAVIVAIIGFFDATYLTIQGLSNAVPPCAVGDCEQVLTSKFAYVGSVPIAAFGILYYAAVILLLVLFMATQQSRPLRWFWYLSIAGFAASVWLVFAQAVLLKAFCQYCLLSAATSTALFAIGIKTRRI</sequence>
<evidence type="ECO:0000256" key="6">
    <source>
        <dbReference type="ARBA" id="ARBA00023002"/>
    </source>
</evidence>
<dbReference type="AlphaFoldDB" id="A0A1F8FYE8"/>
<dbReference type="InterPro" id="IPR012932">
    <property type="entry name" value="VKOR"/>
</dbReference>
<feature type="domain" description="Vitamin K epoxide reductase" evidence="11">
    <location>
        <begin position="2"/>
        <end position="127"/>
    </location>
</feature>
<evidence type="ECO:0000256" key="7">
    <source>
        <dbReference type="ARBA" id="ARBA00023136"/>
    </source>
</evidence>